<evidence type="ECO:0000256" key="8">
    <source>
        <dbReference type="PROSITE-ProRule" id="PRU00221"/>
    </source>
</evidence>
<dbReference type="PROSITE" id="PS50294">
    <property type="entry name" value="WD_REPEATS_REGION"/>
    <property type="match status" value="3"/>
</dbReference>
<evidence type="ECO:0000256" key="4">
    <source>
        <dbReference type="ARBA" id="ARBA00022574"/>
    </source>
</evidence>
<organism evidence="11">
    <name type="scientific">Drosophila grimshawi</name>
    <name type="common">Hawaiian fruit fly</name>
    <name type="synonym">Idiomyia grimshawi</name>
    <dbReference type="NCBI Taxonomy" id="7222"/>
    <lineage>
        <taxon>Eukaryota</taxon>
        <taxon>Metazoa</taxon>
        <taxon>Ecdysozoa</taxon>
        <taxon>Arthropoda</taxon>
        <taxon>Hexapoda</taxon>
        <taxon>Insecta</taxon>
        <taxon>Pterygota</taxon>
        <taxon>Neoptera</taxon>
        <taxon>Endopterygota</taxon>
        <taxon>Diptera</taxon>
        <taxon>Brachycera</taxon>
        <taxon>Muscomorpha</taxon>
        <taxon>Ephydroidea</taxon>
        <taxon>Drosophilidae</taxon>
        <taxon>Drosophila</taxon>
        <taxon>Hawaiian Drosophila</taxon>
    </lineage>
</organism>
<dbReference type="FunFam" id="2.130.10.10:FF:001050">
    <property type="entry name" value="Predicted protein"/>
    <property type="match status" value="1"/>
</dbReference>
<evidence type="ECO:0000256" key="2">
    <source>
        <dbReference type="ARBA" id="ARBA00004496"/>
    </source>
</evidence>
<evidence type="ECO:0000313" key="11">
    <source>
        <dbReference type="Proteomes" id="UP000001070"/>
    </source>
</evidence>
<keyword evidence="4 8" id="KW-0853">WD repeat</keyword>
<feature type="repeat" description="WD" evidence="8">
    <location>
        <begin position="213"/>
        <end position="245"/>
    </location>
</feature>
<dbReference type="InterPro" id="IPR036322">
    <property type="entry name" value="WD40_repeat_dom_sf"/>
</dbReference>
<dbReference type="Gene3D" id="2.130.10.10">
    <property type="entry name" value="YVTN repeat-like/Quinoprotein amine dehydrogenase"/>
    <property type="match status" value="3"/>
</dbReference>
<feature type="repeat" description="WD" evidence="8">
    <location>
        <begin position="374"/>
        <end position="414"/>
    </location>
</feature>
<sequence length="502" mass="54446">MKSTTTATTTGNKSRLTSLTEDIIPEDASYRARLHYLFAQIEKEFDQLYLENQNLQDKLENAIANSKDSLTPHDTQRSAAAGVASNVVLSGSGGASLAATPATPLAPLGAGDEIGASLLAAASSTHKSLKAKLSSATGSKVKASNKIKAQTSRIVSSFKAQTVVSTVVREFGGHKDGIWQVAAKTGQPIIGTASADHTACIWGIESARCLLQYQGHVGSVNSIKFHQHRDLVLTGSGDGTAHIWQAAVNWEVAKKGHSSEEELDDSDGQLEDRDRVDTLRTPLCEFTGPGGHLSVVVAADWLSSMDQIITGSWDRTAILWDVETAQPLQPLTGHDHELTHVSAHPAQRLVVTASRDTTFRLWDFRDSIPAVSVFQGHTETVTSSVFARDDKVVSGSDDRTIKVWELRNMRSALATIRTDSSVNRLAVSSGGIIAIPHDNRQIRLFDLNGQRVARLPRTSRQGHRRMVSSVAWAEEPLLNCDLFSCGFDRRVFGWSIVLPKDN</sequence>
<dbReference type="InterPro" id="IPR001680">
    <property type="entry name" value="WD40_rpt"/>
</dbReference>
<dbReference type="EMBL" id="CH916369">
    <property type="protein sequence ID" value="EDV93297.1"/>
    <property type="molecule type" value="Genomic_DNA"/>
</dbReference>
<evidence type="ECO:0000256" key="3">
    <source>
        <dbReference type="ARBA" id="ARBA00022490"/>
    </source>
</evidence>
<dbReference type="InParanoid" id="B4JF16"/>
<name>B4JF16_DROGR</name>
<dbReference type="OrthoDB" id="9984207at2759"/>
<evidence type="ECO:0000256" key="7">
    <source>
        <dbReference type="ARBA" id="ARBA00040954"/>
    </source>
</evidence>
<dbReference type="AlphaFoldDB" id="B4JF16"/>
<dbReference type="eggNOG" id="KOG0300">
    <property type="taxonomic scope" value="Eukaryota"/>
</dbReference>
<dbReference type="FunFam" id="2.130.10.10:FF:000080">
    <property type="entry name" value="WD repeat-containing protein 37"/>
    <property type="match status" value="1"/>
</dbReference>
<dbReference type="CDD" id="cd00200">
    <property type="entry name" value="WD40"/>
    <property type="match status" value="1"/>
</dbReference>
<feature type="repeat" description="WD" evidence="8">
    <location>
        <begin position="171"/>
        <end position="212"/>
    </location>
</feature>
<dbReference type="InterPro" id="IPR015943">
    <property type="entry name" value="WD40/YVTN_repeat-like_dom_sf"/>
</dbReference>
<dbReference type="FunFam" id="2.130.10.10:FF:001118">
    <property type="entry name" value="WD repeat-containing protein"/>
    <property type="match status" value="1"/>
</dbReference>
<proteinExistence type="predicted"/>
<dbReference type="InterPro" id="IPR019775">
    <property type="entry name" value="WD40_repeat_CS"/>
</dbReference>
<dbReference type="InterPro" id="IPR020472">
    <property type="entry name" value="WD40_PAC1"/>
</dbReference>
<dbReference type="Pfam" id="PF00400">
    <property type="entry name" value="WD40"/>
    <property type="match status" value="5"/>
</dbReference>
<keyword evidence="6" id="KW-0539">Nucleus</keyword>
<keyword evidence="3" id="KW-0963">Cytoplasm</keyword>
<keyword evidence="5" id="KW-0677">Repeat</keyword>
<dbReference type="GO" id="GO:0005737">
    <property type="term" value="C:cytoplasm"/>
    <property type="evidence" value="ECO:0007669"/>
    <property type="project" value="UniProtKB-SubCell"/>
</dbReference>
<evidence type="ECO:0000256" key="5">
    <source>
        <dbReference type="ARBA" id="ARBA00022737"/>
    </source>
</evidence>
<dbReference type="Proteomes" id="UP000001070">
    <property type="component" value="Unassembled WGS sequence"/>
</dbReference>
<feature type="repeat" description="WD" evidence="8">
    <location>
        <begin position="331"/>
        <end position="372"/>
    </location>
</feature>
<comment type="subcellular location">
    <subcellularLocation>
        <location evidence="2">Cytoplasm</location>
    </subcellularLocation>
    <subcellularLocation>
        <location evidence="1">Nucleus</location>
    </subcellularLocation>
</comment>
<dbReference type="HOGENOM" id="CLU_036428_0_0_1"/>
<dbReference type="STRING" id="7222.B4JF16"/>
<dbReference type="PRINTS" id="PR00320">
    <property type="entry name" value="GPROTEINBRPT"/>
</dbReference>
<dbReference type="KEGG" id="dgr:6563759"/>
<feature type="repeat" description="WD" evidence="8">
    <location>
        <begin position="289"/>
        <end position="330"/>
    </location>
</feature>
<dbReference type="PROSITE" id="PS50082">
    <property type="entry name" value="WD_REPEATS_2"/>
    <property type="match status" value="5"/>
</dbReference>
<evidence type="ECO:0000256" key="1">
    <source>
        <dbReference type="ARBA" id="ARBA00004123"/>
    </source>
</evidence>
<feature type="coiled-coil region" evidence="9">
    <location>
        <begin position="38"/>
        <end position="65"/>
    </location>
</feature>
<keyword evidence="11" id="KW-1185">Reference proteome</keyword>
<dbReference type="PROSITE" id="PS00678">
    <property type="entry name" value="WD_REPEATS_1"/>
    <property type="match status" value="2"/>
</dbReference>
<dbReference type="PANTHER" id="PTHR19855">
    <property type="entry name" value="WD40 REPEAT PROTEIN 12, 37"/>
    <property type="match status" value="1"/>
</dbReference>
<dbReference type="SMART" id="SM00320">
    <property type="entry name" value="WD40"/>
    <property type="match status" value="7"/>
</dbReference>
<dbReference type="OMA" id="TACIWGV"/>
<dbReference type="SUPFAM" id="SSF50978">
    <property type="entry name" value="WD40 repeat-like"/>
    <property type="match status" value="1"/>
</dbReference>
<evidence type="ECO:0000256" key="6">
    <source>
        <dbReference type="ARBA" id="ARBA00023242"/>
    </source>
</evidence>
<evidence type="ECO:0000313" key="10">
    <source>
        <dbReference type="EMBL" id="EDV93297.1"/>
    </source>
</evidence>
<keyword evidence="9" id="KW-0175">Coiled coil</keyword>
<dbReference type="GO" id="GO:0005634">
    <property type="term" value="C:nucleus"/>
    <property type="evidence" value="ECO:0007669"/>
    <property type="project" value="UniProtKB-SubCell"/>
</dbReference>
<gene>
    <name evidence="10" type="primary">Dgri\GH19223</name>
    <name evidence="10" type="ORF">Dgri_GH19223</name>
</gene>
<dbReference type="PANTHER" id="PTHR19855:SF12">
    <property type="entry name" value="WD REPEAT-CONTAINING PROTEIN 37"/>
    <property type="match status" value="1"/>
</dbReference>
<dbReference type="PhylomeDB" id="B4JF16"/>
<evidence type="ECO:0000256" key="9">
    <source>
        <dbReference type="SAM" id="Coils"/>
    </source>
</evidence>
<accession>B4JF16</accession>
<dbReference type="FunCoup" id="B4JF16">
    <property type="interactions" value="1801"/>
</dbReference>
<reference evidence="10 11" key="1">
    <citation type="journal article" date="2007" name="Nature">
        <title>Evolution of genes and genomes on the Drosophila phylogeny.</title>
        <authorList>
            <consortium name="Drosophila 12 Genomes Consortium"/>
            <person name="Clark A.G."/>
            <person name="Eisen M.B."/>
            <person name="Smith D.R."/>
            <person name="Bergman C.M."/>
            <person name="Oliver B."/>
            <person name="Markow T.A."/>
            <person name="Kaufman T.C."/>
            <person name="Kellis M."/>
            <person name="Gelbart W."/>
            <person name="Iyer V.N."/>
            <person name="Pollard D.A."/>
            <person name="Sackton T.B."/>
            <person name="Larracuente A.M."/>
            <person name="Singh N.D."/>
            <person name="Abad J.P."/>
            <person name="Abt D.N."/>
            <person name="Adryan B."/>
            <person name="Aguade M."/>
            <person name="Akashi H."/>
            <person name="Anderson W.W."/>
            <person name="Aquadro C.F."/>
            <person name="Ardell D.H."/>
            <person name="Arguello R."/>
            <person name="Artieri C.G."/>
            <person name="Barbash D.A."/>
            <person name="Barker D."/>
            <person name="Barsanti P."/>
            <person name="Batterham P."/>
            <person name="Batzoglou S."/>
            <person name="Begun D."/>
            <person name="Bhutkar A."/>
            <person name="Blanco E."/>
            <person name="Bosak S.A."/>
            <person name="Bradley R.K."/>
            <person name="Brand A.D."/>
            <person name="Brent M.R."/>
            <person name="Brooks A.N."/>
            <person name="Brown R.H."/>
            <person name="Butlin R.K."/>
            <person name="Caggese C."/>
            <person name="Calvi B.R."/>
            <person name="Bernardo de Carvalho A."/>
            <person name="Caspi A."/>
            <person name="Castrezana S."/>
            <person name="Celniker S.E."/>
            <person name="Chang J.L."/>
            <person name="Chapple C."/>
            <person name="Chatterji S."/>
            <person name="Chinwalla A."/>
            <person name="Civetta A."/>
            <person name="Clifton S.W."/>
            <person name="Comeron J.M."/>
            <person name="Costello J.C."/>
            <person name="Coyne J.A."/>
            <person name="Daub J."/>
            <person name="David R.G."/>
            <person name="Delcher A.L."/>
            <person name="Delehaunty K."/>
            <person name="Do C.B."/>
            <person name="Ebling H."/>
            <person name="Edwards K."/>
            <person name="Eickbush T."/>
            <person name="Evans J.D."/>
            <person name="Filipski A."/>
            <person name="Findeiss S."/>
            <person name="Freyhult E."/>
            <person name="Fulton L."/>
            <person name="Fulton R."/>
            <person name="Garcia A.C."/>
            <person name="Gardiner A."/>
            <person name="Garfield D.A."/>
            <person name="Garvin B.E."/>
            <person name="Gibson G."/>
            <person name="Gilbert D."/>
            <person name="Gnerre S."/>
            <person name="Godfrey J."/>
            <person name="Good R."/>
            <person name="Gotea V."/>
            <person name="Gravely B."/>
            <person name="Greenberg A.J."/>
            <person name="Griffiths-Jones S."/>
            <person name="Gross S."/>
            <person name="Guigo R."/>
            <person name="Gustafson E.A."/>
            <person name="Haerty W."/>
            <person name="Hahn M.W."/>
            <person name="Halligan D.L."/>
            <person name="Halpern A.L."/>
            <person name="Halter G.M."/>
            <person name="Han M.V."/>
            <person name="Heger A."/>
            <person name="Hillier L."/>
            <person name="Hinrichs A.S."/>
            <person name="Holmes I."/>
            <person name="Hoskins R.A."/>
            <person name="Hubisz M.J."/>
            <person name="Hultmark D."/>
            <person name="Huntley M.A."/>
            <person name="Jaffe D.B."/>
            <person name="Jagadeeshan S."/>
            <person name="Jeck W.R."/>
            <person name="Johnson J."/>
            <person name="Jones C.D."/>
            <person name="Jordan W.C."/>
            <person name="Karpen G.H."/>
            <person name="Kataoka E."/>
            <person name="Keightley P.D."/>
            <person name="Kheradpour P."/>
            <person name="Kirkness E.F."/>
            <person name="Koerich L.B."/>
            <person name="Kristiansen K."/>
            <person name="Kudrna D."/>
            <person name="Kulathinal R.J."/>
            <person name="Kumar S."/>
            <person name="Kwok R."/>
            <person name="Lander E."/>
            <person name="Langley C.H."/>
            <person name="Lapoint R."/>
            <person name="Lazzaro B.P."/>
            <person name="Lee S.J."/>
            <person name="Levesque L."/>
            <person name="Li R."/>
            <person name="Lin C.F."/>
            <person name="Lin M.F."/>
            <person name="Lindblad-Toh K."/>
            <person name="Llopart A."/>
            <person name="Long M."/>
            <person name="Low L."/>
            <person name="Lozovsky E."/>
            <person name="Lu J."/>
            <person name="Luo M."/>
            <person name="Machado C.A."/>
            <person name="Makalowski W."/>
            <person name="Marzo M."/>
            <person name="Matsuda M."/>
            <person name="Matzkin L."/>
            <person name="McAllister B."/>
            <person name="McBride C.S."/>
            <person name="McKernan B."/>
            <person name="McKernan K."/>
            <person name="Mendez-Lago M."/>
            <person name="Minx P."/>
            <person name="Mollenhauer M.U."/>
            <person name="Montooth K."/>
            <person name="Mount S.M."/>
            <person name="Mu X."/>
            <person name="Myers E."/>
            <person name="Negre B."/>
            <person name="Newfeld S."/>
            <person name="Nielsen R."/>
            <person name="Noor M.A."/>
            <person name="O'Grady P."/>
            <person name="Pachter L."/>
            <person name="Papaceit M."/>
            <person name="Parisi M.J."/>
            <person name="Parisi M."/>
            <person name="Parts L."/>
            <person name="Pedersen J.S."/>
            <person name="Pesole G."/>
            <person name="Phillippy A.M."/>
            <person name="Ponting C.P."/>
            <person name="Pop M."/>
            <person name="Porcelli D."/>
            <person name="Powell J.R."/>
            <person name="Prohaska S."/>
            <person name="Pruitt K."/>
            <person name="Puig M."/>
            <person name="Quesneville H."/>
            <person name="Ram K.R."/>
            <person name="Rand D."/>
            <person name="Rasmussen M.D."/>
            <person name="Reed L.K."/>
            <person name="Reenan R."/>
            <person name="Reily A."/>
            <person name="Remington K.A."/>
            <person name="Rieger T.T."/>
            <person name="Ritchie M.G."/>
            <person name="Robin C."/>
            <person name="Rogers Y.H."/>
            <person name="Rohde C."/>
            <person name="Rozas J."/>
            <person name="Rubenfield M.J."/>
            <person name="Ruiz A."/>
            <person name="Russo S."/>
            <person name="Salzberg S.L."/>
            <person name="Sanchez-Gracia A."/>
            <person name="Saranga D.J."/>
            <person name="Sato H."/>
            <person name="Schaeffer S.W."/>
            <person name="Schatz M.C."/>
            <person name="Schlenke T."/>
            <person name="Schwartz R."/>
            <person name="Segarra C."/>
            <person name="Singh R.S."/>
            <person name="Sirot L."/>
            <person name="Sirota M."/>
            <person name="Sisneros N.B."/>
            <person name="Smith C.D."/>
            <person name="Smith T.F."/>
            <person name="Spieth J."/>
            <person name="Stage D.E."/>
            <person name="Stark A."/>
            <person name="Stephan W."/>
            <person name="Strausberg R.L."/>
            <person name="Strempel S."/>
            <person name="Sturgill D."/>
            <person name="Sutton G."/>
            <person name="Sutton G.G."/>
            <person name="Tao W."/>
            <person name="Teichmann S."/>
            <person name="Tobari Y.N."/>
            <person name="Tomimura Y."/>
            <person name="Tsolas J.M."/>
            <person name="Valente V.L."/>
            <person name="Venter E."/>
            <person name="Venter J.C."/>
            <person name="Vicario S."/>
            <person name="Vieira F.G."/>
            <person name="Vilella A.J."/>
            <person name="Villasante A."/>
            <person name="Walenz B."/>
            <person name="Wang J."/>
            <person name="Wasserman M."/>
            <person name="Watts T."/>
            <person name="Wilson D."/>
            <person name="Wilson R.K."/>
            <person name="Wing R.A."/>
            <person name="Wolfner M.F."/>
            <person name="Wong A."/>
            <person name="Wong G.K."/>
            <person name="Wu C.I."/>
            <person name="Wu G."/>
            <person name="Yamamoto D."/>
            <person name="Yang H.P."/>
            <person name="Yang S.P."/>
            <person name="Yorke J.A."/>
            <person name="Yoshida K."/>
            <person name="Zdobnov E."/>
            <person name="Zhang P."/>
            <person name="Zhang Y."/>
            <person name="Zimin A.V."/>
            <person name="Baldwin J."/>
            <person name="Abdouelleil A."/>
            <person name="Abdulkadir J."/>
            <person name="Abebe A."/>
            <person name="Abera B."/>
            <person name="Abreu J."/>
            <person name="Acer S.C."/>
            <person name="Aftuck L."/>
            <person name="Alexander A."/>
            <person name="An P."/>
            <person name="Anderson E."/>
            <person name="Anderson S."/>
            <person name="Arachi H."/>
            <person name="Azer M."/>
            <person name="Bachantsang P."/>
            <person name="Barry A."/>
            <person name="Bayul T."/>
            <person name="Berlin A."/>
            <person name="Bessette D."/>
            <person name="Bloom T."/>
            <person name="Blye J."/>
            <person name="Boguslavskiy L."/>
            <person name="Bonnet C."/>
            <person name="Boukhgalter B."/>
            <person name="Bourzgui I."/>
            <person name="Brown A."/>
            <person name="Cahill P."/>
            <person name="Channer S."/>
            <person name="Cheshatsang Y."/>
            <person name="Chuda L."/>
            <person name="Citroen M."/>
            <person name="Collymore A."/>
            <person name="Cooke P."/>
            <person name="Costello M."/>
            <person name="D'Aco K."/>
            <person name="Daza R."/>
            <person name="De Haan G."/>
            <person name="DeGray S."/>
            <person name="DeMaso C."/>
            <person name="Dhargay N."/>
            <person name="Dooley K."/>
            <person name="Dooley E."/>
            <person name="Doricent M."/>
            <person name="Dorje P."/>
            <person name="Dorjee K."/>
            <person name="Dupes A."/>
            <person name="Elong R."/>
            <person name="Falk J."/>
            <person name="Farina A."/>
            <person name="Faro S."/>
            <person name="Ferguson D."/>
            <person name="Fisher S."/>
            <person name="Foley C.D."/>
            <person name="Franke A."/>
            <person name="Friedrich D."/>
            <person name="Gadbois L."/>
            <person name="Gearin G."/>
            <person name="Gearin C.R."/>
            <person name="Giannoukos G."/>
            <person name="Goode T."/>
            <person name="Graham J."/>
            <person name="Grandbois E."/>
            <person name="Grewal S."/>
            <person name="Gyaltsen K."/>
            <person name="Hafez N."/>
            <person name="Hagos B."/>
            <person name="Hall J."/>
            <person name="Henson C."/>
            <person name="Hollinger A."/>
            <person name="Honan T."/>
            <person name="Huard M.D."/>
            <person name="Hughes L."/>
            <person name="Hurhula B."/>
            <person name="Husby M.E."/>
            <person name="Kamat A."/>
            <person name="Kanga B."/>
            <person name="Kashin S."/>
            <person name="Khazanovich D."/>
            <person name="Kisner P."/>
            <person name="Lance K."/>
            <person name="Lara M."/>
            <person name="Lee W."/>
            <person name="Lennon N."/>
            <person name="Letendre F."/>
            <person name="LeVine R."/>
            <person name="Lipovsky A."/>
            <person name="Liu X."/>
            <person name="Liu J."/>
            <person name="Liu S."/>
            <person name="Lokyitsang T."/>
            <person name="Lokyitsang Y."/>
            <person name="Lubonja R."/>
            <person name="Lui A."/>
            <person name="MacDonald P."/>
            <person name="Magnisalis V."/>
            <person name="Maru K."/>
            <person name="Matthews C."/>
            <person name="McCusker W."/>
            <person name="McDonough S."/>
            <person name="Mehta T."/>
            <person name="Meldrim J."/>
            <person name="Meneus L."/>
            <person name="Mihai O."/>
            <person name="Mihalev A."/>
            <person name="Mihova T."/>
            <person name="Mittelman R."/>
            <person name="Mlenga V."/>
            <person name="Montmayeur A."/>
            <person name="Mulrain L."/>
            <person name="Navidi A."/>
            <person name="Naylor J."/>
            <person name="Negash T."/>
            <person name="Nguyen T."/>
            <person name="Nguyen N."/>
            <person name="Nicol R."/>
            <person name="Norbu C."/>
            <person name="Norbu N."/>
            <person name="Novod N."/>
            <person name="O'Neill B."/>
            <person name="Osman S."/>
            <person name="Markiewicz E."/>
            <person name="Oyono O.L."/>
            <person name="Patti C."/>
            <person name="Phunkhang P."/>
            <person name="Pierre F."/>
            <person name="Priest M."/>
            <person name="Raghuraman S."/>
            <person name="Rege F."/>
            <person name="Reyes R."/>
            <person name="Rise C."/>
            <person name="Rogov P."/>
            <person name="Ross K."/>
            <person name="Ryan E."/>
            <person name="Settipalli S."/>
            <person name="Shea T."/>
            <person name="Sherpa N."/>
            <person name="Shi L."/>
            <person name="Shih D."/>
            <person name="Sparrow T."/>
            <person name="Spaulding J."/>
            <person name="Stalker J."/>
            <person name="Stange-Thomann N."/>
            <person name="Stavropoulos S."/>
            <person name="Stone C."/>
            <person name="Strader C."/>
            <person name="Tesfaye S."/>
            <person name="Thomson T."/>
            <person name="Thoulutsang Y."/>
            <person name="Thoulutsang D."/>
            <person name="Topham K."/>
            <person name="Topping I."/>
            <person name="Tsamla T."/>
            <person name="Vassiliev H."/>
            <person name="Vo A."/>
            <person name="Wangchuk T."/>
            <person name="Wangdi T."/>
            <person name="Weiand M."/>
            <person name="Wilkinson J."/>
            <person name="Wilson A."/>
            <person name="Yadav S."/>
            <person name="Young G."/>
            <person name="Yu Q."/>
            <person name="Zembek L."/>
            <person name="Zhong D."/>
            <person name="Zimmer A."/>
            <person name="Zwirko Z."/>
            <person name="Jaffe D.B."/>
            <person name="Alvarez P."/>
            <person name="Brockman W."/>
            <person name="Butler J."/>
            <person name="Chin C."/>
            <person name="Gnerre S."/>
            <person name="Grabherr M."/>
            <person name="Kleber M."/>
            <person name="Mauceli E."/>
            <person name="MacCallum I."/>
        </authorList>
    </citation>
    <scope>NUCLEOTIDE SEQUENCE [LARGE SCALE GENOMIC DNA]</scope>
    <source>
        <strain evidence="11">Tucson 15287-2541.00</strain>
    </source>
</reference>
<protein>
    <recommendedName>
        <fullName evidence="7">WD repeat-containing protein 37</fullName>
    </recommendedName>
</protein>